<keyword evidence="7" id="KW-0927">Auxin signaling pathway</keyword>
<keyword evidence="4" id="KW-0256">Endoplasmic reticulum</keyword>
<evidence type="ECO:0000313" key="12">
    <source>
        <dbReference type="EMBL" id="KAJ7944012.1"/>
    </source>
</evidence>
<feature type="transmembrane region" description="Helical" evidence="11">
    <location>
        <begin position="278"/>
        <end position="298"/>
    </location>
</feature>
<dbReference type="GO" id="GO:0009734">
    <property type="term" value="P:auxin-activated signaling pathway"/>
    <property type="evidence" value="ECO:0007669"/>
    <property type="project" value="UniProtKB-KW"/>
</dbReference>
<dbReference type="GO" id="GO:0080162">
    <property type="term" value="P:endoplasmic reticulum to cytosol auxin transport"/>
    <property type="evidence" value="ECO:0007669"/>
    <property type="project" value="InterPro"/>
</dbReference>
<evidence type="ECO:0000256" key="8">
    <source>
        <dbReference type="ARBA" id="ARBA00025100"/>
    </source>
</evidence>
<comment type="subcellular location">
    <subcellularLocation>
        <location evidence="1">Endoplasmic reticulum membrane</location>
        <topology evidence="1">Multi-pass membrane protein</topology>
    </subcellularLocation>
</comment>
<evidence type="ECO:0000256" key="9">
    <source>
        <dbReference type="ARBA" id="ARBA00025752"/>
    </source>
</evidence>
<keyword evidence="5 11" id="KW-1133">Transmembrane helix</keyword>
<reference evidence="12" key="1">
    <citation type="journal article" date="2023" name="Science">
        <title>Elucidation of the pathway for biosynthesis of saponin adjuvants from the soapbark tree.</title>
        <authorList>
            <person name="Reed J."/>
            <person name="Orme A."/>
            <person name="El-Demerdash A."/>
            <person name="Owen C."/>
            <person name="Martin L.B.B."/>
            <person name="Misra R.C."/>
            <person name="Kikuchi S."/>
            <person name="Rejzek M."/>
            <person name="Martin A.C."/>
            <person name="Harkess A."/>
            <person name="Leebens-Mack J."/>
            <person name="Louveau T."/>
            <person name="Stephenson M.J."/>
            <person name="Osbourn A."/>
        </authorList>
    </citation>
    <scope>NUCLEOTIDE SEQUENCE</scope>
    <source>
        <strain evidence="12">S10</strain>
    </source>
</reference>
<dbReference type="InterPro" id="IPR004776">
    <property type="entry name" value="Mem_transp_PIN-like"/>
</dbReference>
<evidence type="ECO:0000256" key="5">
    <source>
        <dbReference type="ARBA" id="ARBA00022989"/>
    </source>
</evidence>
<evidence type="ECO:0000256" key="6">
    <source>
        <dbReference type="ARBA" id="ARBA00023136"/>
    </source>
</evidence>
<dbReference type="KEGG" id="qsa:O6P43_033482"/>
<comment type="similarity">
    <text evidence="9">Belongs to the auxin efflux carrier (TC 2.A.69.2) family.</text>
</comment>
<evidence type="ECO:0000256" key="3">
    <source>
        <dbReference type="ARBA" id="ARBA00022692"/>
    </source>
</evidence>
<gene>
    <name evidence="12" type="ORF">O6P43_033482</name>
</gene>
<evidence type="ECO:0000256" key="4">
    <source>
        <dbReference type="ARBA" id="ARBA00022824"/>
    </source>
</evidence>
<keyword evidence="13" id="KW-1185">Reference proteome</keyword>
<feature type="transmembrane region" description="Helical" evidence="11">
    <location>
        <begin position="147"/>
        <end position="165"/>
    </location>
</feature>
<keyword evidence="2" id="KW-0813">Transport</keyword>
<evidence type="ECO:0000256" key="1">
    <source>
        <dbReference type="ARBA" id="ARBA00004477"/>
    </source>
</evidence>
<dbReference type="AlphaFoldDB" id="A0AAD7KQU3"/>
<sequence length="441" mass="48528">MKFMNIFIVSLMANLKLLLLTGVGSFIALDRFGIFGEQARKHMNIISFFVFTPALIASKLAETITFKSLVMLWFMPFNVLVSFIIGSFFGWILLKFITVPHTLRGLVLGSCAAGNLGNIFFIIIPSICKDRGSPFGATDICNTHGLAYASLSMAIGTIYLWLYVYNMIRVAVSQRSDVVVSNSEEEIEANKMKSIDSSPKSPQNISRDSSITPPMNPNSEMCSQLQDNMDKLELDHQPEPECVVVTITPDEKLKQTLVEKIQLQVKDIATKYLNMETLFAPSTVAAMIGIIIGIVPPFRKLIIGDSARLRVIENSTSLLGDAAIPTTTLILGANLIKGLRKSSLKISVIISIVIVRYILLPITGVIVVKAAIHFGLIHRSDSLYQYVLLLQFTIPPAMQIGTITQLFGIGESECSVIFLSTYALAPVALTLWSTLFLRLVA</sequence>
<evidence type="ECO:0000256" key="10">
    <source>
        <dbReference type="SAM" id="MobiDB-lite"/>
    </source>
</evidence>
<protein>
    <submittedName>
        <fullName evidence="12">Auxin efflux carrier family protein</fullName>
    </submittedName>
</protein>
<feature type="compositionally biased region" description="Polar residues" evidence="10">
    <location>
        <begin position="195"/>
        <end position="222"/>
    </location>
</feature>
<evidence type="ECO:0000256" key="11">
    <source>
        <dbReference type="SAM" id="Phobius"/>
    </source>
</evidence>
<dbReference type="Pfam" id="PF03547">
    <property type="entry name" value="Mem_trans"/>
    <property type="match status" value="1"/>
</dbReference>
<feature type="transmembrane region" description="Helical" evidence="11">
    <location>
        <begin position="73"/>
        <end position="94"/>
    </location>
</feature>
<feature type="transmembrane region" description="Helical" evidence="11">
    <location>
        <begin position="318"/>
        <end position="336"/>
    </location>
</feature>
<feature type="transmembrane region" description="Helical" evidence="11">
    <location>
        <begin position="416"/>
        <end position="437"/>
    </location>
</feature>
<keyword evidence="3 11" id="KW-0812">Transmembrane</keyword>
<accession>A0AAD7KQU3</accession>
<feature type="transmembrane region" description="Helical" evidence="11">
    <location>
        <begin position="384"/>
        <end position="404"/>
    </location>
</feature>
<dbReference type="EMBL" id="JARAOO010000014">
    <property type="protein sequence ID" value="KAJ7944012.1"/>
    <property type="molecule type" value="Genomic_DNA"/>
</dbReference>
<keyword evidence="6 11" id="KW-0472">Membrane</keyword>
<feature type="region of interest" description="Disordered" evidence="10">
    <location>
        <begin position="190"/>
        <end position="222"/>
    </location>
</feature>
<evidence type="ECO:0000256" key="7">
    <source>
        <dbReference type="ARBA" id="ARBA00023294"/>
    </source>
</evidence>
<dbReference type="PANTHER" id="PTHR31651">
    <property type="match status" value="1"/>
</dbReference>
<dbReference type="InterPro" id="IPR045033">
    <property type="entry name" value="PILS1/3/4/5/7"/>
</dbReference>
<evidence type="ECO:0000256" key="2">
    <source>
        <dbReference type="ARBA" id="ARBA00022448"/>
    </source>
</evidence>
<dbReference type="Proteomes" id="UP001163823">
    <property type="component" value="Chromosome 14"/>
</dbReference>
<proteinExistence type="inferred from homology"/>
<feature type="transmembrane region" description="Helical" evidence="11">
    <location>
        <begin position="348"/>
        <end position="372"/>
    </location>
</feature>
<feature type="transmembrane region" description="Helical" evidence="11">
    <location>
        <begin position="106"/>
        <end position="127"/>
    </location>
</feature>
<feature type="transmembrane region" description="Helical" evidence="11">
    <location>
        <begin position="6"/>
        <end position="29"/>
    </location>
</feature>
<dbReference type="GO" id="GO:0005789">
    <property type="term" value="C:endoplasmic reticulum membrane"/>
    <property type="evidence" value="ECO:0007669"/>
    <property type="project" value="UniProtKB-SubCell"/>
</dbReference>
<organism evidence="12 13">
    <name type="scientific">Quillaja saponaria</name>
    <name type="common">Soap bark tree</name>
    <dbReference type="NCBI Taxonomy" id="32244"/>
    <lineage>
        <taxon>Eukaryota</taxon>
        <taxon>Viridiplantae</taxon>
        <taxon>Streptophyta</taxon>
        <taxon>Embryophyta</taxon>
        <taxon>Tracheophyta</taxon>
        <taxon>Spermatophyta</taxon>
        <taxon>Magnoliopsida</taxon>
        <taxon>eudicotyledons</taxon>
        <taxon>Gunneridae</taxon>
        <taxon>Pentapetalae</taxon>
        <taxon>rosids</taxon>
        <taxon>fabids</taxon>
        <taxon>Fabales</taxon>
        <taxon>Quillajaceae</taxon>
        <taxon>Quillaja</taxon>
    </lineage>
</organism>
<dbReference type="PANTHER" id="PTHR31651:SF33">
    <property type="entry name" value="PROTEIN PIN-LIKES 1"/>
    <property type="match status" value="1"/>
</dbReference>
<evidence type="ECO:0000313" key="13">
    <source>
        <dbReference type="Proteomes" id="UP001163823"/>
    </source>
</evidence>
<comment type="function">
    <text evidence="8">Involved in cellular auxin homeostasis by regulating auxin metabolism. Regulates intracellular auxin accumulation at the endoplasmic reticulum and thus auxin availability for nuclear auxin signaling.</text>
</comment>
<name>A0AAD7KQU3_QUISA</name>
<comment type="caution">
    <text evidence="12">The sequence shown here is derived from an EMBL/GenBank/DDBJ whole genome shotgun (WGS) entry which is preliminary data.</text>
</comment>